<dbReference type="GO" id="GO:0000976">
    <property type="term" value="F:transcription cis-regulatory region binding"/>
    <property type="evidence" value="ECO:0007669"/>
    <property type="project" value="TreeGrafter"/>
</dbReference>
<name>A0A2W0HL58_9BACI</name>
<dbReference type="Pfam" id="PF00392">
    <property type="entry name" value="GntR"/>
    <property type="match status" value="1"/>
</dbReference>
<evidence type="ECO:0000313" key="6">
    <source>
        <dbReference type="EMBL" id="PYZ97599.1"/>
    </source>
</evidence>
<dbReference type="CDD" id="cd07377">
    <property type="entry name" value="WHTH_GntR"/>
    <property type="match status" value="1"/>
</dbReference>
<evidence type="ECO:0000256" key="2">
    <source>
        <dbReference type="ARBA" id="ARBA00023015"/>
    </source>
</evidence>
<organism evidence="6 7">
    <name type="scientific">Alteribacter lacisalsi</name>
    <dbReference type="NCBI Taxonomy" id="2045244"/>
    <lineage>
        <taxon>Bacteria</taxon>
        <taxon>Bacillati</taxon>
        <taxon>Bacillota</taxon>
        <taxon>Bacilli</taxon>
        <taxon>Bacillales</taxon>
        <taxon>Bacillaceae</taxon>
        <taxon>Alteribacter</taxon>
    </lineage>
</organism>
<dbReference type="InterPro" id="IPR036390">
    <property type="entry name" value="WH_DNA-bd_sf"/>
</dbReference>
<dbReference type="SMART" id="SM00345">
    <property type="entry name" value="HTH_GNTR"/>
    <property type="match status" value="1"/>
</dbReference>
<dbReference type="Gene3D" id="1.10.10.10">
    <property type="entry name" value="Winged helix-like DNA-binding domain superfamily/Winged helix DNA-binding domain"/>
    <property type="match status" value="1"/>
</dbReference>
<evidence type="ECO:0000313" key="7">
    <source>
        <dbReference type="Proteomes" id="UP000248066"/>
    </source>
</evidence>
<dbReference type="InterPro" id="IPR046335">
    <property type="entry name" value="LacI/GalR-like_sensor"/>
</dbReference>
<evidence type="ECO:0000256" key="4">
    <source>
        <dbReference type="ARBA" id="ARBA00023163"/>
    </source>
</evidence>
<keyword evidence="2" id="KW-0805">Transcription regulation</keyword>
<protein>
    <submittedName>
        <fullName evidence="6">GntR family transcriptional regulator</fullName>
    </submittedName>
</protein>
<keyword evidence="3" id="KW-0238">DNA-binding</keyword>
<dbReference type="InterPro" id="IPR000524">
    <property type="entry name" value="Tscrpt_reg_HTH_GntR"/>
</dbReference>
<dbReference type="EMBL" id="PDOF01000001">
    <property type="protein sequence ID" value="PYZ97599.1"/>
    <property type="molecule type" value="Genomic_DNA"/>
</dbReference>
<dbReference type="PANTHER" id="PTHR30146">
    <property type="entry name" value="LACI-RELATED TRANSCRIPTIONAL REPRESSOR"/>
    <property type="match status" value="1"/>
</dbReference>
<dbReference type="SUPFAM" id="SSF53822">
    <property type="entry name" value="Periplasmic binding protein-like I"/>
    <property type="match status" value="1"/>
</dbReference>
<keyword evidence="1" id="KW-0678">Repressor</keyword>
<comment type="caution">
    <text evidence="6">The sequence shown here is derived from an EMBL/GenBank/DDBJ whole genome shotgun (WGS) entry which is preliminary data.</text>
</comment>
<keyword evidence="4" id="KW-0804">Transcription</keyword>
<dbReference type="AlphaFoldDB" id="A0A2W0HL58"/>
<dbReference type="OrthoDB" id="9799482at2"/>
<accession>A0A2W0HL58</accession>
<dbReference type="GO" id="GO:0003700">
    <property type="term" value="F:DNA-binding transcription factor activity"/>
    <property type="evidence" value="ECO:0007669"/>
    <property type="project" value="InterPro"/>
</dbReference>
<dbReference type="PANTHER" id="PTHR30146:SF95">
    <property type="entry name" value="RIBOSE OPERON REPRESSOR"/>
    <property type="match status" value="1"/>
</dbReference>
<dbReference type="PRINTS" id="PR00035">
    <property type="entry name" value="HTHGNTR"/>
</dbReference>
<dbReference type="Proteomes" id="UP000248066">
    <property type="component" value="Unassembled WGS sequence"/>
</dbReference>
<dbReference type="CDD" id="cd06267">
    <property type="entry name" value="PBP1_LacI_sugar_binding-like"/>
    <property type="match status" value="1"/>
</dbReference>
<dbReference type="Pfam" id="PF13377">
    <property type="entry name" value="Peripla_BP_3"/>
    <property type="match status" value="1"/>
</dbReference>
<dbReference type="Gene3D" id="3.40.50.2300">
    <property type="match status" value="2"/>
</dbReference>
<evidence type="ECO:0000256" key="3">
    <source>
        <dbReference type="ARBA" id="ARBA00023125"/>
    </source>
</evidence>
<evidence type="ECO:0000256" key="1">
    <source>
        <dbReference type="ARBA" id="ARBA00022491"/>
    </source>
</evidence>
<keyword evidence="7" id="KW-1185">Reference proteome</keyword>
<dbReference type="SUPFAM" id="SSF46785">
    <property type="entry name" value="Winged helix' DNA-binding domain"/>
    <property type="match status" value="1"/>
</dbReference>
<evidence type="ECO:0000259" key="5">
    <source>
        <dbReference type="PROSITE" id="PS50949"/>
    </source>
</evidence>
<reference evidence="6 7" key="1">
    <citation type="submission" date="2017-10" db="EMBL/GenBank/DDBJ databases">
        <title>Bacillus sp. nov., a halophilic bacterium isolated from a Yangshapao Lake.</title>
        <authorList>
            <person name="Wang H."/>
        </authorList>
    </citation>
    <scope>NUCLEOTIDE SEQUENCE [LARGE SCALE GENOMIC DNA]</scope>
    <source>
        <strain evidence="6 7">YSP-3</strain>
    </source>
</reference>
<gene>
    <name evidence="6" type="ORF">CR205_03115</name>
</gene>
<dbReference type="InterPro" id="IPR036388">
    <property type="entry name" value="WH-like_DNA-bd_sf"/>
</dbReference>
<sequence>MANPFESVKQKPRYERIYSELKTKIIDKQIRPGEKLPTEKELIDYYQVSRITTKKALDMLVSDNLIKRIPGKGSFVISGDENIGTEIKTKNRPLLIGYIVPDFDDSHGLELFLGAEKMAAQTNMNIVVKRTYGDVNREKEAINALLELEVDGMVILPVSGEYYNEEIVKLNIQKFPHVLIDRYLKGFSTTSVCTDNRGSSKQCVHYLFDMNHDKIALIAPPFKDTSAIEDRIDGFIQAYAERGVSVDKDLWLTSLTSTLPFPKNTEEEIRQDIEMIKEHLKKFPEISAVFAMEYNVAVLVKEAAAELNMTVPDDLSIICYDHPLNTIGRHRFTHIKQDVEKMTGKALEGVTALIEGREFPVKTTLDAELIKDASTVAKKV</sequence>
<feature type="domain" description="HTH gntR-type" evidence="5">
    <location>
        <begin position="11"/>
        <end position="79"/>
    </location>
</feature>
<dbReference type="PROSITE" id="PS50949">
    <property type="entry name" value="HTH_GNTR"/>
    <property type="match status" value="1"/>
</dbReference>
<dbReference type="RefSeq" id="WP_110516836.1">
    <property type="nucleotide sequence ID" value="NZ_PDOF01000001.1"/>
</dbReference>
<dbReference type="InterPro" id="IPR028082">
    <property type="entry name" value="Peripla_BP_I"/>
</dbReference>
<proteinExistence type="predicted"/>